<protein>
    <submittedName>
        <fullName evidence="2">Uncharacterized protein</fullName>
    </submittedName>
</protein>
<gene>
    <name evidence="2" type="ORF">KC01_LOCUS7914</name>
</gene>
<reference evidence="2 3" key="1">
    <citation type="submission" date="2024-04" db="EMBL/GenBank/DDBJ databases">
        <authorList>
            <person name="Waldvogel A.-M."/>
            <person name="Schoenle A."/>
        </authorList>
    </citation>
    <scope>NUCLEOTIDE SEQUENCE [LARGE SCALE GENOMIC DNA]</scope>
</reference>
<evidence type="ECO:0000256" key="1">
    <source>
        <dbReference type="SAM" id="MobiDB-lite"/>
    </source>
</evidence>
<proteinExistence type="predicted"/>
<evidence type="ECO:0000313" key="2">
    <source>
        <dbReference type="EMBL" id="CAL1576482.1"/>
    </source>
</evidence>
<accession>A0AAV2JFZ9</accession>
<organism evidence="2 3">
    <name type="scientific">Knipowitschia caucasica</name>
    <name type="common">Caucasian dwarf goby</name>
    <name type="synonym">Pomatoschistus caucasicus</name>
    <dbReference type="NCBI Taxonomy" id="637954"/>
    <lineage>
        <taxon>Eukaryota</taxon>
        <taxon>Metazoa</taxon>
        <taxon>Chordata</taxon>
        <taxon>Craniata</taxon>
        <taxon>Vertebrata</taxon>
        <taxon>Euteleostomi</taxon>
        <taxon>Actinopterygii</taxon>
        <taxon>Neopterygii</taxon>
        <taxon>Teleostei</taxon>
        <taxon>Neoteleostei</taxon>
        <taxon>Acanthomorphata</taxon>
        <taxon>Gobiaria</taxon>
        <taxon>Gobiiformes</taxon>
        <taxon>Gobioidei</taxon>
        <taxon>Gobiidae</taxon>
        <taxon>Gobiinae</taxon>
        <taxon>Knipowitschia</taxon>
    </lineage>
</organism>
<feature type="region of interest" description="Disordered" evidence="1">
    <location>
        <begin position="67"/>
        <end position="114"/>
    </location>
</feature>
<keyword evidence="3" id="KW-1185">Reference proteome</keyword>
<sequence length="114" mass="12653">MCELFWECLQGKALFPTTAARADLTERESERMFSRPAPPTTAACTHTLTWDASVKLRGYRSLGTFSIHRAPRSQPAHRDRTGSRRVTPSCLKGKTEGSALRRYTSAAPRLITGS</sequence>
<evidence type="ECO:0000313" key="3">
    <source>
        <dbReference type="Proteomes" id="UP001497482"/>
    </source>
</evidence>
<dbReference type="EMBL" id="OZ035834">
    <property type="protein sequence ID" value="CAL1576482.1"/>
    <property type="molecule type" value="Genomic_DNA"/>
</dbReference>
<name>A0AAV2JFZ9_KNICA</name>
<dbReference type="Proteomes" id="UP001497482">
    <property type="component" value="Chromosome 12"/>
</dbReference>
<dbReference type="AlphaFoldDB" id="A0AAV2JFZ9"/>